<evidence type="ECO:0000256" key="2">
    <source>
        <dbReference type="ARBA" id="ARBA00006156"/>
    </source>
</evidence>
<dbReference type="PANTHER" id="PTHR34040">
    <property type="entry name" value="FLAGELLAR BIOSYNTHETIC PROTEIN FLIQ"/>
    <property type="match status" value="1"/>
</dbReference>
<sequence>MTVDVVMDITRQALFLIIKVSLPVLLVSLCVGLAVSIFQTVTSIQEQTLTFVPKIICVFLALILFGNWMMNSMVEFMNVLWSDFGLYINR</sequence>
<keyword evidence="10" id="KW-0966">Cell projection</keyword>
<keyword evidence="7 9" id="KW-0472">Membrane</keyword>
<feature type="transmembrane region" description="Helical" evidence="9">
    <location>
        <begin position="50"/>
        <end position="70"/>
    </location>
</feature>
<name>A0A2K4ZIL9_9FIRM</name>
<comment type="similarity">
    <text evidence="2 9">Belongs to the FliQ/MopD/SpaQ family.</text>
</comment>
<dbReference type="RefSeq" id="WP_103240362.1">
    <property type="nucleotide sequence ID" value="NZ_CANRXC010000037.1"/>
</dbReference>
<keyword evidence="5 9" id="KW-0812">Transmembrane</keyword>
<dbReference type="GO" id="GO:0009425">
    <property type="term" value="C:bacterial-type flagellum basal body"/>
    <property type="evidence" value="ECO:0007669"/>
    <property type="project" value="UniProtKB-SubCell"/>
</dbReference>
<evidence type="ECO:0000256" key="7">
    <source>
        <dbReference type="ARBA" id="ARBA00023136"/>
    </source>
</evidence>
<dbReference type="OrthoDB" id="9806440at2"/>
<protein>
    <recommendedName>
        <fullName evidence="3 9">Flagellar biosynthetic protein FliQ</fullName>
    </recommendedName>
</protein>
<evidence type="ECO:0000256" key="8">
    <source>
        <dbReference type="ARBA" id="ARBA00023143"/>
    </source>
</evidence>
<keyword evidence="4 9" id="KW-1003">Cell membrane</keyword>
<evidence type="ECO:0000313" key="11">
    <source>
        <dbReference type="Proteomes" id="UP000236311"/>
    </source>
</evidence>
<dbReference type="NCBIfam" id="TIGR01402">
    <property type="entry name" value="fliQ"/>
    <property type="match status" value="1"/>
</dbReference>
<keyword evidence="10" id="KW-0282">Flagellum</keyword>
<organism evidence="10 11">
    <name type="scientific">Acetatifactor muris</name>
    <dbReference type="NCBI Taxonomy" id="879566"/>
    <lineage>
        <taxon>Bacteria</taxon>
        <taxon>Bacillati</taxon>
        <taxon>Bacillota</taxon>
        <taxon>Clostridia</taxon>
        <taxon>Lachnospirales</taxon>
        <taxon>Lachnospiraceae</taxon>
        <taxon>Acetatifactor</taxon>
    </lineage>
</organism>
<dbReference type="PANTHER" id="PTHR34040:SF2">
    <property type="entry name" value="FLAGELLAR BIOSYNTHETIC PROTEIN FLIQ"/>
    <property type="match status" value="1"/>
</dbReference>
<keyword evidence="10" id="KW-0969">Cilium</keyword>
<accession>A0A2K4ZIL9</accession>
<dbReference type="PIRSF" id="PIRSF004669">
    <property type="entry name" value="FliQ"/>
    <property type="match status" value="1"/>
</dbReference>
<dbReference type="InterPro" id="IPR002191">
    <property type="entry name" value="Bac_export_3"/>
</dbReference>
<dbReference type="Proteomes" id="UP000236311">
    <property type="component" value="Unassembled WGS sequence"/>
</dbReference>
<dbReference type="InterPro" id="IPR006305">
    <property type="entry name" value="FliQ"/>
</dbReference>
<evidence type="ECO:0000256" key="5">
    <source>
        <dbReference type="ARBA" id="ARBA00022692"/>
    </source>
</evidence>
<keyword evidence="6 9" id="KW-1133">Transmembrane helix</keyword>
<dbReference type="GO" id="GO:0044780">
    <property type="term" value="P:bacterial-type flagellum assembly"/>
    <property type="evidence" value="ECO:0007669"/>
    <property type="project" value="InterPro"/>
</dbReference>
<evidence type="ECO:0000313" key="10">
    <source>
        <dbReference type="EMBL" id="SOY30304.1"/>
    </source>
</evidence>
<comment type="function">
    <text evidence="9">Role in flagellar biosynthesis.</text>
</comment>
<gene>
    <name evidence="9 10" type="primary">fliQ</name>
    <name evidence="10" type="ORF">AMURIS_03031</name>
</gene>
<evidence type="ECO:0000256" key="4">
    <source>
        <dbReference type="ARBA" id="ARBA00022475"/>
    </source>
</evidence>
<keyword evidence="11" id="KW-1185">Reference proteome</keyword>
<evidence type="ECO:0000256" key="6">
    <source>
        <dbReference type="ARBA" id="ARBA00022989"/>
    </source>
</evidence>
<dbReference type="GO" id="GO:0009306">
    <property type="term" value="P:protein secretion"/>
    <property type="evidence" value="ECO:0007669"/>
    <property type="project" value="InterPro"/>
</dbReference>
<feature type="transmembrane region" description="Helical" evidence="9">
    <location>
        <begin position="12"/>
        <end position="38"/>
    </location>
</feature>
<evidence type="ECO:0000256" key="3">
    <source>
        <dbReference type="ARBA" id="ARBA00021718"/>
    </source>
</evidence>
<reference evidence="10 11" key="1">
    <citation type="submission" date="2018-01" db="EMBL/GenBank/DDBJ databases">
        <authorList>
            <person name="Gaut B.S."/>
            <person name="Morton B.R."/>
            <person name="Clegg M.T."/>
            <person name="Duvall M.R."/>
        </authorList>
    </citation>
    <scope>NUCLEOTIDE SEQUENCE [LARGE SCALE GENOMIC DNA]</scope>
    <source>
        <strain evidence="10">GP69</strain>
    </source>
</reference>
<dbReference type="EMBL" id="OFSM01000015">
    <property type="protein sequence ID" value="SOY30304.1"/>
    <property type="molecule type" value="Genomic_DNA"/>
</dbReference>
<evidence type="ECO:0000256" key="9">
    <source>
        <dbReference type="RuleBase" id="RU364090"/>
    </source>
</evidence>
<dbReference type="AlphaFoldDB" id="A0A2K4ZIL9"/>
<proteinExistence type="inferred from homology"/>
<dbReference type="Pfam" id="PF01313">
    <property type="entry name" value="Bac_export_3"/>
    <property type="match status" value="1"/>
</dbReference>
<dbReference type="PRINTS" id="PR00952">
    <property type="entry name" value="TYPE3IMQPROT"/>
</dbReference>
<dbReference type="GO" id="GO:0005886">
    <property type="term" value="C:plasma membrane"/>
    <property type="evidence" value="ECO:0007669"/>
    <property type="project" value="UniProtKB-SubCell"/>
</dbReference>
<comment type="subcellular location">
    <subcellularLocation>
        <location evidence="1 9">Cell membrane</location>
        <topology evidence="1">Multi-pass membrane protein</topology>
    </subcellularLocation>
    <subcellularLocation>
        <location evidence="9">Bacterial flagellum basal body</location>
    </subcellularLocation>
</comment>
<evidence type="ECO:0000256" key="1">
    <source>
        <dbReference type="ARBA" id="ARBA00004651"/>
    </source>
</evidence>
<keyword evidence="8 9" id="KW-0975">Bacterial flagellum</keyword>